<proteinExistence type="inferred from homology"/>
<feature type="repeat" description="PPR" evidence="3">
    <location>
        <begin position="551"/>
        <end position="585"/>
    </location>
</feature>
<sequence length="858" mass="95277">MLQRSRHQCACKCLTHDSSPPSSPQLFFSTASPPPVPLPASLFKKCKSLLEAQRLHQQVIVQGLLSQLSRTVVFTYLSCGAPSHAAAVLVRLSPSSDLNFWWNALIRQSVTASCPEDAIKNFSLMRRLGWRPDCYTFPFAFKACGEIRSRWHGAAVHAAAYVSGLEPNVFIGNTMMAMYGRCGDLVAARKVFDEMSVRGVCDLVSWNSIVAAYVQSSDFCVALDLFQRMNHEFSGKPDAFSLVNVLPACAAIGAPMQGKQVHASAVRRGLFEDLFVGNATVDMYAKCEMVEEASKIFDRMKVKDVVSWNAMVTGYSRIGRFEEALSLFEEMRKEKVVLDVITWSAVIAGYAQKERGHEALDVFRQMQLTGLEPNVVTFVSLLSGIACVGALLHGKESHCYAVKRILNKGELEGDLMATNGLIDMYSKCKAFVIARTLFNLVLPFDRNVVTWTVMIGGYAQHGKANEALELFSQMMNQDAFISPNAFTISCVLVACAHLAALWIGKQIHAYVLRNHFEPEALFVANCLLDMYSKSGDVDAARVVFDNMKERNFVSWTSLLAGYGMHGHGEDALHLFYEMRRVGLDPDSLTFLVLLYACSHSGMVDHGIKFFNNMANEFGIDPGVEHYACMVDLLGRAGRLDEAMKLIQDMPIDPSPIVWIGLLGACRIHANVDMGEYAASRLSELQSENDGAYTLLSNTYASARRWNDVARIRSLMKHSGVKKRPGCSWVQGKKGIETFYVGDWSHPKSEKIHEVLSDLISRIRALGYVPVTSFSLHDVDDEEKGDLLFSHSEKLALAYAILTSTAGATIRITKNLRVCGDCHLAITYISKIVDHVIILRDSSRFHHFKNGSCSCKGYW</sequence>
<dbReference type="FunFam" id="1.25.40.10:FF:000348">
    <property type="entry name" value="Pentatricopeptide repeat-containing protein chloroplastic"/>
    <property type="match status" value="1"/>
</dbReference>
<dbReference type="Pfam" id="PF20431">
    <property type="entry name" value="E_motif"/>
    <property type="match status" value="1"/>
</dbReference>
<dbReference type="Gene3D" id="1.25.40.10">
    <property type="entry name" value="Tetratricopeptide repeat domain"/>
    <property type="match status" value="4"/>
</dbReference>
<dbReference type="InterPro" id="IPR046848">
    <property type="entry name" value="E_motif"/>
</dbReference>
<reference evidence="5" key="1">
    <citation type="submission" date="2023-05" db="EMBL/GenBank/DDBJ databases">
        <title>Nepenthes gracilis genome sequencing.</title>
        <authorList>
            <person name="Fukushima K."/>
        </authorList>
    </citation>
    <scope>NUCLEOTIDE SEQUENCE</scope>
    <source>
        <strain evidence="5">SING2019-196</strain>
    </source>
</reference>
<dbReference type="NCBIfam" id="TIGR00756">
    <property type="entry name" value="PPR"/>
    <property type="match status" value="7"/>
</dbReference>
<feature type="repeat" description="PPR" evidence="3">
    <location>
        <begin position="339"/>
        <end position="373"/>
    </location>
</feature>
<dbReference type="Pfam" id="PF13041">
    <property type="entry name" value="PPR_2"/>
    <property type="match status" value="3"/>
</dbReference>
<dbReference type="FunFam" id="1.25.40.10:FF:000031">
    <property type="entry name" value="Pentatricopeptide repeat-containing protein mitochondrial"/>
    <property type="match status" value="1"/>
</dbReference>
<feature type="repeat" description="PPR" evidence="3">
    <location>
        <begin position="168"/>
        <end position="202"/>
    </location>
</feature>
<dbReference type="FunFam" id="1.25.40.10:FF:000366">
    <property type="entry name" value="Pentatricopeptide (PPR) repeat-containing protein"/>
    <property type="match status" value="1"/>
</dbReference>
<dbReference type="GO" id="GO:0009451">
    <property type="term" value="P:RNA modification"/>
    <property type="evidence" value="ECO:0007669"/>
    <property type="project" value="InterPro"/>
</dbReference>
<dbReference type="InterPro" id="IPR002885">
    <property type="entry name" value="PPR_rpt"/>
</dbReference>
<protein>
    <recommendedName>
        <fullName evidence="4">DYW domain-containing protein</fullName>
    </recommendedName>
</protein>
<evidence type="ECO:0000256" key="1">
    <source>
        <dbReference type="ARBA" id="ARBA00006643"/>
    </source>
</evidence>
<organism evidence="5 6">
    <name type="scientific">Nepenthes gracilis</name>
    <name type="common">Slender pitcher plant</name>
    <dbReference type="NCBI Taxonomy" id="150966"/>
    <lineage>
        <taxon>Eukaryota</taxon>
        <taxon>Viridiplantae</taxon>
        <taxon>Streptophyta</taxon>
        <taxon>Embryophyta</taxon>
        <taxon>Tracheophyta</taxon>
        <taxon>Spermatophyta</taxon>
        <taxon>Magnoliopsida</taxon>
        <taxon>eudicotyledons</taxon>
        <taxon>Gunneridae</taxon>
        <taxon>Pentapetalae</taxon>
        <taxon>Caryophyllales</taxon>
        <taxon>Nepenthaceae</taxon>
        <taxon>Nepenthes</taxon>
    </lineage>
</organism>
<dbReference type="PANTHER" id="PTHR47926">
    <property type="entry name" value="PENTATRICOPEPTIDE REPEAT-CONTAINING PROTEIN"/>
    <property type="match status" value="1"/>
</dbReference>
<dbReference type="AlphaFoldDB" id="A0AAD3T4L5"/>
<evidence type="ECO:0000256" key="2">
    <source>
        <dbReference type="ARBA" id="ARBA00022737"/>
    </source>
</evidence>
<gene>
    <name evidence="5" type="ORF">Nepgr_023820</name>
</gene>
<dbReference type="PANTHER" id="PTHR47926:SF445">
    <property type="entry name" value="DYW DOMAIN-CONTAINING PROTEIN"/>
    <property type="match status" value="1"/>
</dbReference>
<feature type="domain" description="DYW" evidence="4">
    <location>
        <begin position="766"/>
        <end position="858"/>
    </location>
</feature>
<comment type="caution">
    <text evidence="5">The sequence shown here is derived from an EMBL/GenBank/DDBJ whole genome shotgun (WGS) entry which is preliminary data.</text>
</comment>
<comment type="similarity">
    <text evidence="1">Belongs to the PPR family. PCMP-H subfamily.</text>
</comment>
<dbReference type="Pfam" id="PF01535">
    <property type="entry name" value="PPR"/>
    <property type="match status" value="3"/>
</dbReference>
<evidence type="ECO:0000256" key="3">
    <source>
        <dbReference type="PROSITE-ProRule" id="PRU00708"/>
    </source>
</evidence>
<dbReference type="GO" id="GO:0008270">
    <property type="term" value="F:zinc ion binding"/>
    <property type="evidence" value="ECO:0007669"/>
    <property type="project" value="InterPro"/>
</dbReference>
<evidence type="ECO:0000313" key="6">
    <source>
        <dbReference type="Proteomes" id="UP001279734"/>
    </source>
</evidence>
<dbReference type="InterPro" id="IPR032867">
    <property type="entry name" value="DYW_dom"/>
</dbReference>
<keyword evidence="2" id="KW-0677">Repeat</keyword>
<feature type="repeat" description="PPR" evidence="3">
    <location>
        <begin position="447"/>
        <end position="481"/>
    </location>
</feature>
<dbReference type="EMBL" id="BSYO01000024">
    <property type="protein sequence ID" value="GMH21977.1"/>
    <property type="molecule type" value="Genomic_DNA"/>
</dbReference>
<dbReference type="FunFam" id="1.25.40.10:FF:000344">
    <property type="entry name" value="Pentatricopeptide repeat-containing protein"/>
    <property type="match status" value="1"/>
</dbReference>
<dbReference type="PROSITE" id="PS51375">
    <property type="entry name" value="PPR"/>
    <property type="match status" value="6"/>
</dbReference>
<dbReference type="Pfam" id="PF14432">
    <property type="entry name" value="DYW_deaminase"/>
    <property type="match status" value="1"/>
</dbReference>
<name>A0AAD3T4L5_NEPGR</name>
<dbReference type="Pfam" id="PF20430">
    <property type="entry name" value="Eplus_motif"/>
    <property type="match status" value="1"/>
</dbReference>
<evidence type="ECO:0000259" key="4">
    <source>
        <dbReference type="Pfam" id="PF14432"/>
    </source>
</evidence>
<evidence type="ECO:0000313" key="5">
    <source>
        <dbReference type="EMBL" id="GMH21977.1"/>
    </source>
</evidence>
<feature type="repeat" description="PPR" evidence="3">
    <location>
        <begin position="304"/>
        <end position="338"/>
    </location>
</feature>
<dbReference type="GO" id="GO:0003723">
    <property type="term" value="F:RNA binding"/>
    <property type="evidence" value="ECO:0007669"/>
    <property type="project" value="InterPro"/>
</dbReference>
<accession>A0AAD3T4L5</accession>
<dbReference type="InterPro" id="IPR011990">
    <property type="entry name" value="TPR-like_helical_dom_sf"/>
</dbReference>
<dbReference type="Proteomes" id="UP001279734">
    <property type="component" value="Unassembled WGS sequence"/>
</dbReference>
<keyword evidence="6" id="KW-1185">Reference proteome</keyword>
<dbReference type="InterPro" id="IPR046960">
    <property type="entry name" value="PPR_At4g14850-like_plant"/>
</dbReference>
<feature type="repeat" description="PPR" evidence="3">
    <location>
        <begin position="520"/>
        <end position="550"/>
    </location>
</feature>
<dbReference type="InterPro" id="IPR046849">
    <property type="entry name" value="E2_motif"/>
</dbReference>